<evidence type="ECO:0000313" key="2">
    <source>
        <dbReference type="EMBL" id="KZT18712.1"/>
    </source>
</evidence>
<feature type="compositionally biased region" description="Basic and acidic residues" evidence="1">
    <location>
        <begin position="221"/>
        <end position="233"/>
    </location>
</feature>
<dbReference type="Proteomes" id="UP000076761">
    <property type="component" value="Unassembled WGS sequence"/>
</dbReference>
<reference evidence="2 3" key="1">
    <citation type="journal article" date="2016" name="Mol. Biol. Evol.">
        <title>Comparative Genomics of Early-Diverging Mushroom-Forming Fungi Provides Insights into the Origins of Lignocellulose Decay Capabilities.</title>
        <authorList>
            <person name="Nagy L.G."/>
            <person name="Riley R."/>
            <person name="Tritt A."/>
            <person name="Adam C."/>
            <person name="Daum C."/>
            <person name="Floudas D."/>
            <person name="Sun H."/>
            <person name="Yadav J.S."/>
            <person name="Pangilinan J."/>
            <person name="Larsson K.H."/>
            <person name="Matsuura K."/>
            <person name="Barry K."/>
            <person name="Labutti K."/>
            <person name="Kuo R."/>
            <person name="Ohm R.A."/>
            <person name="Bhattacharya S.S."/>
            <person name="Shirouzu T."/>
            <person name="Yoshinaga Y."/>
            <person name="Martin F.M."/>
            <person name="Grigoriev I.V."/>
            <person name="Hibbett D.S."/>
        </authorList>
    </citation>
    <scope>NUCLEOTIDE SEQUENCE [LARGE SCALE GENOMIC DNA]</scope>
    <source>
        <strain evidence="2 3">HHB14362 ss-1</strain>
    </source>
</reference>
<feature type="compositionally biased region" description="Basic and acidic residues" evidence="1">
    <location>
        <begin position="268"/>
        <end position="277"/>
    </location>
</feature>
<dbReference type="OrthoDB" id="3164380at2759"/>
<feature type="region of interest" description="Disordered" evidence="1">
    <location>
        <begin position="155"/>
        <end position="277"/>
    </location>
</feature>
<organism evidence="2 3">
    <name type="scientific">Neolentinus lepideus HHB14362 ss-1</name>
    <dbReference type="NCBI Taxonomy" id="1314782"/>
    <lineage>
        <taxon>Eukaryota</taxon>
        <taxon>Fungi</taxon>
        <taxon>Dikarya</taxon>
        <taxon>Basidiomycota</taxon>
        <taxon>Agaricomycotina</taxon>
        <taxon>Agaricomycetes</taxon>
        <taxon>Gloeophyllales</taxon>
        <taxon>Gloeophyllaceae</taxon>
        <taxon>Neolentinus</taxon>
    </lineage>
</organism>
<name>A0A165MSE3_9AGAM</name>
<protein>
    <submittedName>
        <fullName evidence="2">Uncharacterized protein</fullName>
    </submittedName>
</protein>
<dbReference type="AlphaFoldDB" id="A0A165MSE3"/>
<evidence type="ECO:0000313" key="3">
    <source>
        <dbReference type="Proteomes" id="UP000076761"/>
    </source>
</evidence>
<proteinExistence type="predicted"/>
<keyword evidence="3" id="KW-1185">Reference proteome</keyword>
<accession>A0A165MSE3</accession>
<evidence type="ECO:0000256" key="1">
    <source>
        <dbReference type="SAM" id="MobiDB-lite"/>
    </source>
</evidence>
<sequence length="277" mass="30110">MSDSENNLLSHLAILDDLIQVIYQGHLKFVVLSASDDDAWTIHVGLTSRTKEGRWWMGQWRQDVEKIVGVTTSSNLMEMFAQKLKDAFTKGDMVIGNWDQNKGAEINLTLGTTEKKPLSVALTELSAPDAAAYASDLFFRIALQAQKRGCQLEPSALPAPVLPDIPYQPRRTATVKDAPPTSSSTSSKSARELKSSSSLSSSQDPEAAKEIKALNSQLVEAKAESARESKAKSPSDPLRAKMKARGVTAARPLKGASLANPSKRARKIKELEFGDSD</sequence>
<dbReference type="InParanoid" id="A0A165MSE3"/>
<dbReference type="EMBL" id="KV425664">
    <property type="protein sequence ID" value="KZT18712.1"/>
    <property type="molecule type" value="Genomic_DNA"/>
</dbReference>
<gene>
    <name evidence="2" type="ORF">NEOLEDRAFT_1143001</name>
</gene>
<feature type="compositionally biased region" description="Low complexity" evidence="1">
    <location>
        <begin position="178"/>
        <end position="188"/>
    </location>
</feature>